<dbReference type="InterPro" id="IPR036111">
    <property type="entry name" value="Mal/L-sulfo/L-lacto_DH-like_sf"/>
</dbReference>
<protein>
    <submittedName>
        <fullName evidence="3">(R)-2-hydroxyacid dehydrogenase</fullName>
    </submittedName>
</protein>
<evidence type="ECO:0000313" key="4">
    <source>
        <dbReference type="Proteomes" id="UP000018890"/>
    </source>
</evidence>
<reference evidence="3" key="1">
    <citation type="journal article" date="2014" name="Genome Announc.">
        <title>Draft Genome Sequences of Three Alkaliphilic Bacillus Strains, Bacillus wakoensis JCM 9140T, Bacillus akibai JCM 9157T, and Bacillus hemicellulosilyticus JCM 9152T.</title>
        <authorList>
            <person name="Yuki M."/>
            <person name="Oshima K."/>
            <person name="Suda W."/>
            <person name="Oshida Y."/>
            <person name="Kitamura K."/>
            <person name="Iida T."/>
            <person name="Hattori M."/>
            <person name="Ohkuma M."/>
        </authorList>
    </citation>
    <scope>NUCLEOTIDE SEQUENCE [LARGE SCALE GENOMIC DNA]</scope>
    <source>
        <strain evidence="3">JCM 9140</strain>
    </source>
</reference>
<evidence type="ECO:0000313" key="3">
    <source>
        <dbReference type="EMBL" id="GAE25968.1"/>
    </source>
</evidence>
<sequence length="164" mass="17502">MSIPTKYDWKKLEDFCSTVLENAGVSKENARIVATSLIEADLRGVDSHGVVRTAIYLERIERGMINPNATVTITSDSDSAVLVDGNNNFGSVVGTKALEIALEKAKRSGVALIGVKHSNHFGTGAYYAKKAIEKDIILLVLSNASQTMPPTGGVRPFIGTNPLA</sequence>
<accession>W4Q2N5</accession>
<dbReference type="PANTHER" id="PTHR11091:SF0">
    <property type="entry name" value="MALATE DEHYDROGENASE"/>
    <property type="match status" value="1"/>
</dbReference>
<dbReference type="GO" id="GO:0016491">
    <property type="term" value="F:oxidoreductase activity"/>
    <property type="evidence" value="ECO:0007669"/>
    <property type="project" value="UniProtKB-KW"/>
</dbReference>
<keyword evidence="4" id="KW-1185">Reference proteome</keyword>
<dbReference type="Pfam" id="PF02615">
    <property type="entry name" value="Ldh_2"/>
    <property type="match status" value="1"/>
</dbReference>
<dbReference type="Gene3D" id="1.10.1530.10">
    <property type="match status" value="1"/>
</dbReference>
<dbReference type="InterPro" id="IPR043144">
    <property type="entry name" value="Mal/L-sulf/L-lact_DH-like_ah"/>
</dbReference>
<keyword evidence="2" id="KW-0560">Oxidoreductase</keyword>
<dbReference type="STRING" id="1236970.JCM9140_1993"/>
<dbReference type="EMBL" id="BAUT01000016">
    <property type="protein sequence ID" value="GAE25968.1"/>
    <property type="molecule type" value="Genomic_DNA"/>
</dbReference>
<dbReference type="Proteomes" id="UP000018890">
    <property type="component" value="Unassembled WGS sequence"/>
</dbReference>
<evidence type="ECO:0000256" key="1">
    <source>
        <dbReference type="ARBA" id="ARBA00006056"/>
    </source>
</evidence>
<evidence type="ECO:0000256" key="2">
    <source>
        <dbReference type="ARBA" id="ARBA00023002"/>
    </source>
</evidence>
<dbReference type="InterPro" id="IPR043143">
    <property type="entry name" value="Mal/L-sulf/L-lact_DH-like_NADP"/>
</dbReference>
<organism evidence="3 4">
    <name type="scientific">Halalkalibacter wakoensis JCM 9140</name>
    <dbReference type="NCBI Taxonomy" id="1236970"/>
    <lineage>
        <taxon>Bacteria</taxon>
        <taxon>Bacillati</taxon>
        <taxon>Bacillota</taxon>
        <taxon>Bacilli</taxon>
        <taxon>Bacillales</taxon>
        <taxon>Bacillaceae</taxon>
        <taxon>Halalkalibacter</taxon>
    </lineage>
</organism>
<dbReference type="AlphaFoldDB" id="W4Q2N5"/>
<dbReference type="InterPro" id="IPR003767">
    <property type="entry name" value="Malate/L-lactate_DH-like"/>
</dbReference>
<comment type="caution">
    <text evidence="3">The sequence shown here is derived from an EMBL/GenBank/DDBJ whole genome shotgun (WGS) entry which is preliminary data.</text>
</comment>
<gene>
    <name evidence="3" type="ORF">JCM9140_1993</name>
</gene>
<comment type="similarity">
    <text evidence="1">Belongs to the LDH2/MDH2 oxidoreductase family.</text>
</comment>
<dbReference type="SUPFAM" id="SSF89733">
    <property type="entry name" value="L-sulfolactate dehydrogenase-like"/>
    <property type="match status" value="1"/>
</dbReference>
<dbReference type="Gene3D" id="3.30.1370.60">
    <property type="entry name" value="Hypothetical oxidoreductase yiak, domain 2"/>
    <property type="match status" value="1"/>
</dbReference>
<dbReference type="PANTHER" id="PTHR11091">
    <property type="entry name" value="OXIDOREDUCTASE-RELATED"/>
    <property type="match status" value="1"/>
</dbReference>
<proteinExistence type="inferred from homology"/>
<name>W4Q2N5_9BACI</name>